<dbReference type="PROSITE" id="PS00759">
    <property type="entry name" value="ARGE_DAPE_CPG2_2"/>
    <property type="match status" value="1"/>
</dbReference>
<gene>
    <name evidence="11" type="primary">argE</name>
    <name evidence="11" type="ORF">HW532_14015</name>
</gene>
<evidence type="ECO:0000256" key="7">
    <source>
        <dbReference type="ARBA" id="ARBA00022801"/>
    </source>
</evidence>
<dbReference type="Gene3D" id="3.30.70.360">
    <property type="match status" value="1"/>
</dbReference>
<keyword evidence="12" id="KW-1185">Reference proteome</keyword>
<keyword evidence="9" id="KW-0170">Cobalt</keyword>
<dbReference type="SUPFAM" id="SSF53187">
    <property type="entry name" value="Zn-dependent exopeptidases"/>
    <property type="match status" value="1"/>
</dbReference>
<evidence type="ECO:0000256" key="8">
    <source>
        <dbReference type="ARBA" id="ARBA00022833"/>
    </source>
</evidence>
<dbReference type="NCBIfam" id="NF005710">
    <property type="entry name" value="PRK07522.1"/>
    <property type="match status" value="1"/>
</dbReference>
<dbReference type="Pfam" id="PF01546">
    <property type="entry name" value="Peptidase_M20"/>
    <property type="match status" value="1"/>
</dbReference>
<reference evidence="11 12" key="1">
    <citation type="submission" date="2020-06" db="EMBL/GenBank/DDBJ databases">
        <title>Genome sequence of 2 isolates from Red Sea Mangroves.</title>
        <authorList>
            <person name="Sefrji F."/>
            <person name="Michoud G."/>
            <person name="Merlino G."/>
            <person name="Daffonchio D."/>
        </authorList>
    </citation>
    <scope>NUCLEOTIDE SEQUENCE [LARGE SCALE GENOMIC DNA]</scope>
    <source>
        <strain evidence="11 12">R1DC25</strain>
    </source>
</reference>
<dbReference type="NCBIfam" id="TIGR01892">
    <property type="entry name" value="AcOrn-deacetyl"/>
    <property type="match status" value="1"/>
</dbReference>
<keyword evidence="5" id="KW-0028">Amino-acid biosynthesis</keyword>
<dbReference type="EMBL" id="CP058214">
    <property type="protein sequence ID" value="QPC43705.1"/>
    <property type="molecule type" value="Genomic_DNA"/>
</dbReference>
<dbReference type="InterPro" id="IPR036264">
    <property type="entry name" value="Bact_exopeptidase_dim_dom"/>
</dbReference>
<dbReference type="EC" id="3.5.1.16" evidence="11"/>
<dbReference type="InterPro" id="IPR050072">
    <property type="entry name" value="Peptidase_M20A"/>
</dbReference>
<dbReference type="InterPro" id="IPR010169">
    <property type="entry name" value="AcOrn-deacetyl"/>
</dbReference>
<feature type="domain" description="Peptidase M20 dimerisation" evidence="10">
    <location>
        <begin position="173"/>
        <end position="284"/>
    </location>
</feature>
<comment type="cofactor">
    <cofactor evidence="1">
        <name>Zn(2+)</name>
        <dbReference type="ChEBI" id="CHEBI:29105"/>
    </cofactor>
</comment>
<dbReference type="Pfam" id="PF07687">
    <property type="entry name" value="M20_dimer"/>
    <property type="match status" value="1"/>
</dbReference>
<dbReference type="RefSeq" id="WP_213161067.1">
    <property type="nucleotide sequence ID" value="NZ_CP058214.1"/>
</dbReference>
<name>A0A7S8C5D2_9HYPH</name>
<comment type="similarity">
    <text evidence="2">Belongs to the peptidase M20A family. ArgE subfamily.</text>
</comment>
<evidence type="ECO:0000313" key="11">
    <source>
        <dbReference type="EMBL" id="QPC43705.1"/>
    </source>
</evidence>
<protein>
    <submittedName>
        <fullName evidence="11">Acetylornithine deacetylase</fullName>
        <ecNumber evidence="11">3.5.1.16</ecNumber>
    </submittedName>
</protein>
<dbReference type="SUPFAM" id="SSF55031">
    <property type="entry name" value="Bacterial exopeptidase dimerisation domain"/>
    <property type="match status" value="1"/>
</dbReference>
<keyword evidence="3" id="KW-0963">Cytoplasm</keyword>
<dbReference type="PANTHER" id="PTHR43808:SF31">
    <property type="entry name" value="N-ACETYL-L-CITRULLINE DEACETYLASE"/>
    <property type="match status" value="1"/>
</dbReference>
<keyword evidence="8" id="KW-0862">Zinc</keyword>
<dbReference type="InterPro" id="IPR002933">
    <property type="entry name" value="Peptidase_M20"/>
</dbReference>
<dbReference type="KEGG" id="kmn:HW532_14015"/>
<dbReference type="InterPro" id="IPR001261">
    <property type="entry name" value="ArgE/DapE_CS"/>
</dbReference>
<evidence type="ECO:0000256" key="2">
    <source>
        <dbReference type="ARBA" id="ARBA00005691"/>
    </source>
</evidence>
<evidence type="ECO:0000313" key="12">
    <source>
        <dbReference type="Proteomes" id="UP000593594"/>
    </source>
</evidence>
<evidence type="ECO:0000256" key="9">
    <source>
        <dbReference type="ARBA" id="ARBA00023285"/>
    </source>
</evidence>
<evidence type="ECO:0000256" key="4">
    <source>
        <dbReference type="ARBA" id="ARBA00022571"/>
    </source>
</evidence>
<dbReference type="InterPro" id="IPR011650">
    <property type="entry name" value="Peptidase_M20_dimer"/>
</dbReference>
<sequence length="385" mass="41216">MVQRYTSVEMLDKLVGFPTVSRDSNLDLVAFVQDYLAGHGVSSSILHDETGQKANLYATLGPMVPGGVVLSGHTDVVPTDGQAWSSDPFSLTERDGRLYGRGACDMKGFLAIALALVPEALERGLNRPIHLALSHDEETGCLGVAPMISEMRRVLPEASAVIVGEPTLMKVVTGHKGFVGLATRVRGHEVHSSLIHKGVSAVMYGARLVTWMDERLRENIAGADPASPFEPPFTTVHCGVIHGGTAGNIVARDCTFTTDIRLLPTESGASYVERYRAFADTLEAEMKAIRPETGIEIDIFTDIAGLAPEHDGEAEALARRLTGDNGEHVVSYGTEAGLFQNAGYSVVVCGPGSIEQAHQPDEYIDSSQIAAGEGFVRSVFDQLAR</sequence>
<dbReference type="PANTHER" id="PTHR43808">
    <property type="entry name" value="ACETYLORNITHINE DEACETYLASE"/>
    <property type="match status" value="1"/>
</dbReference>
<dbReference type="GO" id="GO:0008777">
    <property type="term" value="F:acetylornithine deacetylase activity"/>
    <property type="evidence" value="ECO:0007669"/>
    <property type="project" value="UniProtKB-EC"/>
</dbReference>
<organism evidence="11 12">
    <name type="scientific">Kaustia mangrovi</name>
    <dbReference type="NCBI Taxonomy" id="2593653"/>
    <lineage>
        <taxon>Bacteria</taxon>
        <taxon>Pseudomonadati</taxon>
        <taxon>Pseudomonadota</taxon>
        <taxon>Alphaproteobacteria</taxon>
        <taxon>Hyphomicrobiales</taxon>
        <taxon>Parvibaculaceae</taxon>
        <taxon>Kaustia</taxon>
    </lineage>
</organism>
<dbReference type="AlphaFoldDB" id="A0A7S8C5D2"/>
<dbReference type="CDD" id="cd03894">
    <property type="entry name" value="M20_ArgE"/>
    <property type="match status" value="1"/>
</dbReference>
<dbReference type="Gene3D" id="3.40.630.10">
    <property type="entry name" value="Zn peptidases"/>
    <property type="match status" value="1"/>
</dbReference>
<dbReference type="GO" id="GO:0006526">
    <property type="term" value="P:L-arginine biosynthetic process"/>
    <property type="evidence" value="ECO:0007669"/>
    <property type="project" value="UniProtKB-KW"/>
</dbReference>
<evidence type="ECO:0000259" key="10">
    <source>
        <dbReference type="Pfam" id="PF07687"/>
    </source>
</evidence>
<evidence type="ECO:0000256" key="3">
    <source>
        <dbReference type="ARBA" id="ARBA00022490"/>
    </source>
</evidence>
<dbReference type="Proteomes" id="UP000593594">
    <property type="component" value="Chromosome"/>
</dbReference>
<keyword evidence="4" id="KW-0055">Arginine biosynthesis</keyword>
<evidence type="ECO:0000256" key="1">
    <source>
        <dbReference type="ARBA" id="ARBA00001947"/>
    </source>
</evidence>
<proteinExistence type="inferred from homology"/>
<dbReference type="GO" id="GO:0046872">
    <property type="term" value="F:metal ion binding"/>
    <property type="evidence" value="ECO:0007669"/>
    <property type="project" value="UniProtKB-KW"/>
</dbReference>
<keyword evidence="6" id="KW-0479">Metal-binding</keyword>
<evidence type="ECO:0000256" key="6">
    <source>
        <dbReference type="ARBA" id="ARBA00022723"/>
    </source>
</evidence>
<evidence type="ECO:0000256" key="5">
    <source>
        <dbReference type="ARBA" id="ARBA00022605"/>
    </source>
</evidence>
<keyword evidence="7 11" id="KW-0378">Hydrolase</keyword>
<accession>A0A7S8C5D2</accession>